<dbReference type="PANTHER" id="PTHR31124">
    <property type="entry name" value="APICAL MERISTEM FORMATION PROTEIN-RELATED-RELATED"/>
    <property type="match status" value="1"/>
</dbReference>
<feature type="compositionally biased region" description="Basic and acidic residues" evidence="1">
    <location>
        <begin position="300"/>
        <end position="315"/>
    </location>
</feature>
<accession>A0A8S9ICS9</accession>
<dbReference type="EMBL" id="QGKW02001911">
    <property type="protein sequence ID" value="KAF2567479.1"/>
    <property type="molecule type" value="Genomic_DNA"/>
</dbReference>
<name>A0A8S9ICS9_BRACR</name>
<gene>
    <name evidence="2" type="ORF">F2Q68_00025459</name>
</gene>
<dbReference type="Proteomes" id="UP000712281">
    <property type="component" value="Unassembled WGS sequence"/>
</dbReference>
<dbReference type="PANTHER" id="PTHR31124:SF8">
    <property type="entry name" value="NAC DOMAIN-CONTAINING PROTEIN"/>
    <property type="match status" value="1"/>
</dbReference>
<reference evidence="2" key="1">
    <citation type="submission" date="2019-12" db="EMBL/GenBank/DDBJ databases">
        <title>Genome sequencing and annotation of Brassica cretica.</title>
        <authorList>
            <person name="Studholme D.J."/>
            <person name="Sarris P.F."/>
        </authorList>
    </citation>
    <scope>NUCLEOTIDE SEQUENCE</scope>
    <source>
        <strain evidence="2">PFS-001/15</strain>
        <tissue evidence="2">Leaf</tissue>
    </source>
</reference>
<sequence>MPRWDLCVPNLPTDEIISYYPKICVDVQNDWPTHFLQSEQVYGVVPWMIVDPDQSSVDLQEGPYFFVNRTESSGRTDGCDGESLSLVVRKKQALRSRSRDCQDRTVTEMISKQCQDHVILRSIRKDAILTTSSSGSKLLAVELSVENVDSARARLFAGSDKLSTQEASFSIAAANVEKDEHQESDLNSRAYSFLQTAWLEHCPRFLQTAPPLHTSELGDLLLDRVASAKIMARSDSPSDDESPTTEGTPTAAAFADTILERMAQQDAGEAQVEEEQPRNRRRVQVILARPSSPSDEEEDNKVCDSHERSSKRQSENGEPEESIDLRNKLRRKSQTTDRVHDSKNDLRSIIKESKAKRVEDSSVSPLLLAPTV</sequence>
<protein>
    <submittedName>
        <fullName evidence="2">Uncharacterized protein</fullName>
    </submittedName>
</protein>
<evidence type="ECO:0000256" key="1">
    <source>
        <dbReference type="SAM" id="MobiDB-lite"/>
    </source>
</evidence>
<evidence type="ECO:0000313" key="3">
    <source>
        <dbReference type="Proteomes" id="UP000712281"/>
    </source>
</evidence>
<feature type="compositionally biased region" description="Basic and acidic residues" evidence="1">
    <location>
        <begin position="334"/>
        <end position="360"/>
    </location>
</feature>
<comment type="caution">
    <text evidence="2">The sequence shown here is derived from an EMBL/GenBank/DDBJ whole genome shotgun (WGS) entry which is preliminary data.</text>
</comment>
<feature type="region of interest" description="Disordered" evidence="1">
    <location>
        <begin position="287"/>
        <end position="372"/>
    </location>
</feature>
<evidence type="ECO:0000313" key="2">
    <source>
        <dbReference type="EMBL" id="KAF2567479.1"/>
    </source>
</evidence>
<proteinExistence type="predicted"/>
<organism evidence="2 3">
    <name type="scientific">Brassica cretica</name>
    <name type="common">Mustard</name>
    <dbReference type="NCBI Taxonomy" id="69181"/>
    <lineage>
        <taxon>Eukaryota</taxon>
        <taxon>Viridiplantae</taxon>
        <taxon>Streptophyta</taxon>
        <taxon>Embryophyta</taxon>
        <taxon>Tracheophyta</taxon>
        <taxon>Spermatophyta</taxon>
        <taxon>Magnoliopsida</taxon>
        <taxon>eudicotyledons</taxon>
        <taxon>Gunneridae</taxon>
        <taxon>Pentapetalae</taxon>
        <taxon>rosids</taxon>
        <taxon>malvids</taxon>
        <taxon>Brassicales</taxon>
        <taxon>Brassicaceae</taxon>
        <taxon>Brassiceae</taxon>
        <taxon>Brassica</taxon>
    </lineage>
</organism>
<dbReference type="AlphaFoldDB" id="A0A8S9ICS9"/>